<evidence type="ECO:0000259" key="3">
    <source>
        <dbReference type="Pfam" id="PF02550"/>
    </source>
</evidence>
<keyword evidence="2" id="KW-0808">Transferase</keyword>
<dbReference type="Gene3D" id="3.40.1080.20">
    <property type="entry name" value="Acetyl-CoA hydrolase/transferase C-terminal domain"/>
    <property type="match status" value="1"/>
</dbReference>
<dbReference type="InterPro" id="IPR037171">
    <property type="entry name" value="NagB/RpiA_transferase-like"/>
</dbReference>
<gene>
    <name evidence="5" type="ORF">MRX98_19305</name>
</gene>
<dbReference type="InterPro" id="IPR046433">
    <property type="entry name" value="ActCoA_hydro"/>
</dbReference>
<organism evidence="5 6">
    <name type="scientific">Desulfatitalea alkaliphila</name>
    <dbReference type="NCBI Taxonomy" id="2929485"/>
    <lineage>
        <taxon>Bacteria</taxon>
        <taxon>Pseudomonadati</taxon>
        <taxon>Thermodesulfobacteriota</taxon>
        <taxon>Desulfobacteria</taxon>
        <taxon>Desulfobacterales</taxon>
        <taxon>Desulfosarcinaceae</taxon>
        <taxon>Desulfatitalea</taxon>
    </lineage>
</organism>
<dbReference type="RefSeq" id="WP_246913987.1">
    <property type="nucleotide sequence ID" value="NZ_JALJRB010000032.1"/>
</dbReference>
<dbReference type="Gene3D" id="3.30.750.70">
    <property type="entry name" value="4-hydroxybutyrate coenzyme like domains"/>
    <property type="match status" value="1"/>
</dbReference>
<dbReference type="SUPFAM" id="SSF100950">
    <property type="entry name" value="NagB/RpiA/CoA transferase-like"/>
    <property type="match status" value="2"/>
</dbReference>
<evidence type="ECO:0000313" key="6">
    <source>
        <dbReference type="Proteomes" id="UP001165427"/>
    </source>
</evidence>
<reference evidence="5" key="1">
    <citation type="submission" date="2022-04" db="EMBL/GenBank/DDBJ databases">
        <title>Desulfatitalea alkaliphila sp. nov., a novel anaerobic sulfate-reducing bacterium isolated from terrestrial mud volcano, Taman Peninsula, Russia.</title>
        <authorList>
            <person name="Khomyakova M.A."/>
            <person name="Merkel A.Y."/>
            <person name="Slobodkin A.I."/>
        </authorList>
    </citation>
    <scope>NUCLEOTIDE SEQUENCE</scope>
    <source>
        <strain evidence="5">M08but</strain>
    </source>
</reference>
<dbReference type="InterPro" id="IPR038460">
    <property type="entry name" value="AcetylCoA_hyd_C_sf"/>
</dbReference>
<feature type="domain" description="Acetyl-CoA hydrolase/transferase C-terminal" evidence="4">
    <location>
        <begin position="283"/>
        <end position="439"/>
    </location>
</feature>
<sequence length="464" mass="51191">MNHIPFNDLYAQKRISPEAATAMVKPGMEIFLGGAASIAHNIDKYLARRKDELHNVVVRTFLDTAEHEFLKADPDGKVFRWHSGFLLHSVRSHVQRRGSGVYQGVSWHMAPELIRQNYNLDISYVVTAPMDKHGFFNFGLTIAEMQAFCEVSKKIVVVVRKDMPVVCGGQEEAIHISAVDHIVEDDTFATPTLPAIPAKEEDRLIADNVVSAGLIQDGTTLQIGIGGLPNSVLDALVDAGVKHLGIHSEMLTDKMYDLIQAGVVDNSRKTMDRYKSTFSFCLGSRRLYDFLDNNPSFASYPVDYVNSPLVIAQQPRMFSLNSTMQVDLVGQVASEQLGGDRPRHISGTGGQLDFVMGTLFAHDRKGISVLALYSEHKGKSRIVPTLAKGTVITVPRSLVDYVVTEYGLARLRGLSLNERALALIRIAHPRHREALLKQAVDAGFLSYTSTLGAKPPRGVINCRD</sequence>
<dbReference type="Gene3D" id="3.40.1080.10">
    <property type="entry name" value="Glutaconate Coenzyme A-transferase"/>
    <property type="match status" value="1"/>
</dbReference>
<evidence type="ECO:0000256" key="1">
    <source>
        <dbReference type="ARBA" id="ARBA00009632"/>
    </source>
</evidence>
<dbReference type="GO" id="GO:0006083">
    <property type="term" value="P:acetate metabolic process"/>
    <property type="evidence" value="ECO:0007669"/>
    <property type="project" value="InterPro"/>
</dbReference>
<protein>
    <recommendedName>
        <fullName evidence="7">Butyrate CoA-transferase</fullName>
    </recommendedName>
</protein>
<dbReference type="GO" id="GO:0008775">
    <property type="term" value="F:acetate CoA-transferase activity"/>
    <property type="evidence" value="ECO:0007669"/>
    <property type="project" value="InterPro"/>
</dbReference>
<name>A0AA41R761_9BACT</name>
<dbReference type="InterPro" id="IPR003702">
    <property type="entry name" value="ActCoA_hydro_N"/>
</dbReference>
<comment type="caution">
    <text evidence="5">The sequence shown here is derived from an EMBL/GenBank/DDBJ whole genome shotgun (WGS) entry which is preliminary data.</text>
</comment>
<feature type="domain" description="Acetyl-CoA hydrolase/transferase N-terminal" evidence="3">
    <location>
        <begin position="10"/>
        <end position="194"/>
    </location>
</feature>
<dbReference type="Pfam" id="PF02550">
    <property type="entry name" value="AcetylCoA_hydro"/>
    <property type="match status" value="1"/>
</dbReference>
<dbReference type="Pfam" id="PF13336">
    <property type="entry name" value="AcetylCoA_hyd_C"/>
    <property type="match status" value="1"/>
</dbReference>
<keyword evidence="6" id="KW-1185">Reference proteome</keyword>
<dbReference type="EMBL" id="JALJRB010000032">
    <property type="protein sequence ID" value="MCJ8502732.1"/>
    <property type="molecule type" value="Genomic_DNA"/>
</dbReference>
<dbReference type="InterPro" id="IPR026888">
    <property type="entry name" value="AcetylCoA_hyd_C"/>
</dbReference>
<comment type="similarity">
    <text evidence="1">Belongs to the acetyl-CoA hydrolase/transferase family.</text>
</comment>
<dbReference type="Proteomes" id="UP001165427">
    <property type="component" value="Unassembled WGS sequence"/>
</dbReference>
<dbReference type="PANTHER" id="PTHR21432:SF20">
    <property type="entry name" value="ACETYL-COA HYDROLASE"/>
    <property type="match status" value="1"/>
</dbReference>
<proteinExistence type="inferred from homology"/>
<dbReference type="PANTHER" id="PTHR21432">
    <property type="entry name" value="ACETYL-COA HYDROLASE-RELATED"/>
    <property type="match status" value="1"/>
</dbReference>
<evidence type="ECO:0000259" key="4">
    <source>
        <dbReference type="Pfam" id="PF13336"/>
    </source>
</evidence>
<dbReference type="AlphaFoldDB" id="A0AA41R761"/>
<evidence type="ECO:0000256" key="2">
    <source>
        <dbReference type="ARBA" id="ARBA00022679"/>
    </source>
</evidence>
<accession>A0AA41R761</accession>
<evidence type="ECO:0000313" key="5">
    <source>
        <dbReference type="EMBL" id="MCJ8502732.1"/>
    </source>
</evidence>
<evidence type="ECO:0008006" key="7">
    <source>
        <dbReference type="Google" id="ProtNLM"/>
    </source>
</evidence>